<gene>
    <name evidence="1" type="ORF">KQX54_004245</name>
</gene>
<reference evidence="1 2" key="1">
    <citation type="journal article" date="2021" name="J. Hered.">
        <title>A chromosome-level genome assembly of the parasitoid wasp, Cotesia glomerata (Hymenoptera: Braconidae).</title>
        <authorList>
            <person name="Pinto B.J."/>
            <person name="Weis J.J."/>
            <person name="Gamble T."/>
            <person name="Ode P.J."/>
            <person name="Paul R."/>
            <person name="Zaspel J.M."/>
        </authorList>
    </citation>
    <scope>NUCLEOTIDE SEQUENCE [LARGE SCALE GENOMIC DNA]</scope>
    <source>
        <strain evidence="1">CgM1</strain>
    </source>
</reference>
<protein>
    <submittedName>
        <fullName evidence="1">Uncharacterized protein</fullName>
    </submittedName>
</protein>
<dbReference type="Proteomes" id="UP000826195">
    <property type="component" value="Unassembled WGS sequence"/>
</dbReference>
<evidence type="ECO:0000313" key="1">
    <source>
        <dbReference type="EMBL" id="KAH0560405.1"/>
    </source>
</evidence>
<comment type="caution">
    <text evidence="1">The sequence shown here is derived from an EMBL/GenBank/DDBJ whole genome shotgun (WGS) entry which is preliminary data.</text>
</comment>
<name>A0AAV7IFL9_COTGL</name>
<dbReference type="EMBL" id="JAHXZJ010000374">
    <property type="protein sequence ID" value="KAH0560405.1"/>
    <property type="molecule type" value="Genomic_DNA"/>
</dbReference>
<sequence length="216" mass="25070">MSGKLRIMLALDIMRLPEEEIIQVAKIIEKLQPDAIVDGELDFWSFSSAMLRKVYIAVQIIMRNKQKCILSMEELKKKVQGNEVMLNAVKEYLPNYLFEDDSDSDSSSDEEVIDSTFHSDKTEENFKKLLDSSYYCNVFTDDINKSVKIIMKRDIKVHLDLSESDTDGEDEIEESIPLDPSETTELALISDTDGYELQWNAENRRKYFKNSTMYYV</sequence>
<keyword evidence="2" id="KW-1185">Reference proteome</keyword>
<evidence type="ECO:0000313" key="2">
    <source>
        <dbReference type="Proteomes" id="UP000826195"/>
    </source>
</evidence>
<dbReference type="AlphaFoldDB" id="A0AAV7IFL9"/>
<accession>A0AAV7IFL9</accession>
<organism evidence="1 2">
    <name type="scientific">Cotesia glomerata</name>
    <name type="common">Lepidopteran parasitic wasp</name>
    <name type="synonym">Apanteles glomeratus</name>
    <dbReference type="NCBI Taxonomy" id="32391"/>
    <lineage>
        <taxon>Eukaryota</taxon>
        <taxon>Metazoa</taxon>
        <taxon>Ecdysozoa</taxon>
        <taxon>Arthropoda</taxon>
        <taxon>Hexapoda</taxon>
        <taxon>Insecta</taxon>
        <taxon>Pterygota</taxon>
        <taxon>Neoptera</taxon>
        <taxon>Endopterygota</taxon>
        <taxon>Hymenoptera</taxon>
        <taxon>Apocrita</taxon>
        <taxon>Ichneumonoidea</taxon>
        <taxon>Braconidae</taxon>
        <taxon>Microgastrinae</taxon>
        <taxon>Cotesia</taxon>
    </lineage>
</organism>
<proteinExistence type="predicted"/>